<evidence type="ECO:0000313" key="3">
    <source>
        <dbReference type="Proteomes" id="UP001550535"/>
    </source>
</evidence>
<dbReference type="PANTHER" id="PTHR43792">
    <property type="entry name" value="GNAT FAMILY, PUTATIVE (AFU_ORTHOLOGUE AFUA_3G00765)-RELATED-RELATED"/>
    <property type="match status" value="1"/>
</dbReference>
<evidence type="ECO:0000313" key="2">
    <source>
        <dbReference type="EMBL" id="MEU2122102.1"/>
    </source>
</evidence>
<dbReference type="InterPro" id="IPR000182">
    <property type="entry name" value="GNAT_dom"/>
</dbReference>
<organism evidence="2 3">
    <name type="scientific">Nocardia niwae</name>
    <dbReference type="NCBI Taxonomy" id="626084"/>
    <lineage>
        <taxon>Bacteria</taxon>
        <taxon>Bacillati</taxon>
        <taxon>Actinomycetota</taxon>
        <taxon>Actinomycetes</taxon>
        <taxon>Mycobacteriales</taxon>
        <taxon>Nocardiaceae</taxon>
        <taxon>Nocardia</taxon>
    </lineage>
</organism>
<dbReference type="PANTHER" id="PTHR43792:SF1">
    <property type="entry name" value="N-ACETYLTRANSFERASE DOMAIN-CONTAINING PROTEIN"/>
    <property type="match status" value="1"/>
</dbReference>
<dbReference type="Proteomes" id="UP001550535">
    <property type="component" value="Unassembled WGS sequence"/>
</dbReference>
<gene>
    <name evidence="2" type="ORF">ABZ507_09730</name>
</gene>
<dbReference type="SUPFAM" id="SSF55729">
    <property type="entry name" value="Acyl-CoA N-acyltransferases (Nat)"/>
    <property type="match status" value="1"/>
</dbReference>
<name>A0ABV2X886_9NOCA</name>
<dbReference type="RefSeq" id="WP_063020688.1">
    <property type="nucleotide sequence ID" value="NZ_JBEYBR010000018.1"/>
</dbReference>
<dbReference type="EMBL" id="JBEYBR010000018">
    <property type="protein sequence ID" value="MEU2122102.1"/>
    <property type="molecule type" value="Genomic_DNA"/>
</dbReference>
<reference evidence="2 3" key="1">
    <citation type="submission" date="2024-06" db="EMBL/GenBank/DDBJ databases">
        <title>The Natural Products Discovery Center: Release of the First 8490 Sequenced Strains for Exploring Actinobacteria Biosynthetic Diversity.</title>
        <authorList>
            <person name="Kalkreuter E."/>
            <person name="Kautsar S.A."/>
            <person name="Yang D."/>
            <person name="Bader C.D."/>
            <person name="Teijaro C.N."/>
            <person name="Fluegel L."/>
            <person name="Davis C.M."/>
            <person name="Simpson J.R."/>
            <person name="Lauterbach L."/>
            <person name="Steele A.D."/>
            <person name="Gui C."/>
            <person name="Meng S."/>
            <person name="Li G."/>
            <person name="Viehrig K."/>
            <person name="Ye F."/>
            <person name="Su P."/>
            <person name="Kiefer A.F."/>
            <person name="Nichols A."/>
            <person name="Cepeda A.J."/>
            <person name="Yan W."/>
            <person name="Fan B."/>
            <person name="Jiang Y."/>
            <person name="Adhikari A."/>
            <person name="Zheng C.-J."/>
            <person name="Schuster L."/>
            <person name="Cowan T.M."/>
            <person name="Smanski M.J."/>
            <person name="Chevrette M.G."/>
            <person name="De Carvalho L.P.S."/>
            <person name="Shen B."/>
        </authorList>
    </citation>
    <scope>NUCLEOTIDE SEQUENCE [LARGE SCALE GENOMIC DNA]</scope>
    <source>
        <strain evidence="2 3">NPDC019434</strain>
    </source>
</reference>
<comment type="caution">
    <text evidence="2">The sequence shown here is derived from an EMBL/GenBank/DDBJ whole genome shotgun (WGS) entry which is preliminary data.</text>
</comment>
<accession>A0ABV2X886</accession>
<dbReference type="Gene3D" id="3.40.630.30">
    <property type="match status" value="1"/>
</dbReference>
<dbReference type="InterPro" id="IPR051531">
    <property type="entry name" value="N-acetyltransferase"/>
</dbReference>
<dbReference type="InterPro" id="IPR016181">
    <property type="entry name" value="Acyl_CoA_acyltransferase"/>
</dbReference>
<keyword evidence="3" id="KW-1185">Reference proteome</keyword>
<evidence type="ECO:0000259" key="1">
    <source>
        <dbReference type="Pfam" id="PF13302"/>
    </source>
</evidence>
<dbReference type="Pfam" id="PF13302">
    <property type="entry name" value="Acetyltransf_3"/>
    <property type="match status" value="1"/>
</dbReference>
<sequence>MSQLSTLSIPEIASDRLRLRKARDGDREGLIELQTDPQVRAYLGGPRPRAAVEQYLDTVGITTVTAGPGVYIIADKETNLLIGTLMLNRRSAAQPGHLTEGGEELELTYLLRRNAWGAGLAFEAATAALRTAADELPDQPVLVITQTANQRSLKLSARLGFQPVRTFEAHGAQQTLAAARLHTFRA</sequence>
<protein>
    <submittedName>
        <fullName evidence="2">GNAT family N-acetyltransferase</fullName>
    </submittedName>
</protein>
<feature type="domain" description="N-acetyltransferase" evidence="1">
    <location>
        <begin position="16"/>
        <end position="162"/>
    </location>
</feature>
<proteinExistence type="predicted"/>